<dbReference type="GO" id="GO:0051301">
    <property type="term" value="P:cell division"/>
    <property type="evidence" value="ECO:0007669"/>
    <property type="project" value="UniProtKB-KW"/>
</dbReference>
<name>A0A143YC41_9LACT</name>
<feature type="binding site" evidence="17">
    <location>
        <begin position="119"/>
        <end position="125"/>
    </location>
    <ligand>
        <name>ATP</name>
        <dbReference type="ChEBI" id="CHEBI:30616"/>
    </ligand>
</feature>
<comment type="caution">
    <text evidence="22">The sequence shown here is derived from an EMBL/GenBank/DDBJ whole genome shotgun (WGS) entry which is preliminary data.</text>
</comment>
<dbReference type="EMBL" id="FOQC01000004">
    <property type="protein sequence ID" value="SFH57660.1"/>
    <property type="molecule type" value="Genomic_DNA"/>
</dbReference>
<dbReference type="GO" id="GO:0005737">
    <property type="term" value="C:cytoplasm"/>
    <property type="evidence" value="ECO:0007669"/>
    <property type="project" value="UniProtKB-SubCell"/>
</dbReference>
<dbReference type="PANTHER" id="PTHR43692">
    <property type="entry name" value="UDP-N-ACETYLMURAMOYLALANINE--D-GLUTAMATE LIGASE"/>
    <property type="match status" value="1"/>
</dbReference>
<feature type="domain" description="Mur ligase C-terminal" evidence="19">
    <location>
        <begin position="315"/>
        <end position="428"/>
    </location>
</feature>
<organism evidence="22 26">
    <name type="scientific">Trichococcus flocculiformis</name>
    <dbReference type="NCBI Taxonomy" id="82803"/>
    <lineage>
        <taxon>Bacteria</taxon>
        <taxon>Bacillati</taxon>
        <taxon>Bacillota</taxon>
        <taxon>Bacilli</taxon>
        <taxon>Lactobacillales</taxon>
        <taxon>Carnobacteriaceae</taxon>
        <taxon>Trichococcus</taxon>
    </lineage>
</organism>
<dbReference type="STRING" id="82803.SAMN04488048_10586"/>
<evidence type="ECO:0000256" key="16">
    <source>
        <dbReference type="ARBA" id="ARBA00047632"/>
    </source>
</evidence>
<comment type="subcellular location">
    <subcellularLocation>
        <location evidence="2 17 18">Cytoplasm</location>
    </subcellularLocation>
</comment>
<dbReference type="GO" id="GO:0008764">
    <property type="term" value="F:UDP-N-acetylmuramoylalanine-D-glutamate ligase activity"/>
    <property type="evidence" value="ECO:0007669"/>
    <property type="project" value="UniProtKB-UniRule"/>
</dbReference>
<protein>
    <recommendedName>
        <fullName evidence="6 17">UDP-N-acetylmuramoylalanine--D-glutamate ligase</fullName>
        <ecNumber evidence="5 17">6.3.2.9</ecNumber>
    </recommendedName>
    <alternativeName>
        <fullName evidence="15 17">D-glutamic acid-adding enzyme</fullName>
    </alternativeName>
    <alternativeName>
        <fullName evidence="14 17">UDP-N-acetylmuramoyl-L-alanyl-D-glutamate synthetase</fullName>
    </alternativeName>
</protein>
<evidence type="ECO:0000256" key="8">
    <source>
        <dbReference type="ARBA" id="ARBA00022598"/>
    </source>
</evidence>
<dbReference type="InterPro" id="IPR005762">
    <property type="entry name" value="MurD"/>
</dbReference>
<evidence type="ECO:0000256" key="11">
    <source>
        <dbReference type="ARBA" id="ARBA00022960"/>
    </source>
</evidence>
<dbReference type="Pfam" id="PF02875">
    <property type="entry name" value="Mur_ligase_C"/>
    <property type="match status" value="1"/>
</dbReference>
<evidence type="ECO:0000259" key="19">
    <source>
        <dbReference type="Pfam" id="PF02875"/>
    </source>
</evidence>
<keyword evidence="17 18" id="KW-0132">Cell division</keyword>
<dbReference type="GO" id="GO:0005524">
    <property type="term" value="F:ATP binding"/>
    <property type="evidence" value="ECO:0007669"/>
    <property type="project" value="UniProtKB-UniRule"/>
</dbReference>
<evidence type="ECO:0000256" key="1">
    <source>
        <dbReference type="ARBA" id="ARBA00002734"/>
    </source>
</evidence>
<keyword evidence="13 17" id="KW-0961">Cell wall biogenesis/degradation</keyword>
<comment type="similarity">
    <text evidence="4 17">Belongs to the MurCDEF family.</text>
</comment>
<reference evidence="22 26" key="3">
    <citation type="journal article" date="2020" name="Biotechnol. Biofuels">
        <title>New insights from the biogas microbiome by comprehensive genome-resolved metagenomics of nearly 1600 species originating from multiple anaerobic digesters.</title>
        <authorList>
            <person name="Campanaro S."/>
            <person name="Treu L."/>
            <person name="Rodriguez-R L.M."/>
            <person name="Kovalovszki A."/>
            <person name="Ziels R.M."/>
            <person name="Maus I."/>
            <person name="Zhu X."/>
            <person name="Kougias P.G."/>
            <person name="Basile A."/>
            <person name="Luo G."/>
            <person name="Schluter A."/>
            <person name="Konstantinidis K.T."/>
            <person name="Angelidaki I."/>
        </authorList>
    </citation>
    <scope>NUCLEOTIDE SEQUENCE [LARGE SCALE GENOMIC DNA]</scope>
    <source>
        <strain evidence="22">AS07pgkLD_105</strain>
    </source>
</reference>
<keyword evidence="24" id="KW-1185">Reference proteome</keyword>
<dbReference type="EMBL" id="JAAZCD010000031">
    <property type="protein sequence ID" value="NLD30889.1"/>
    <property type="molecule type" value="Genomic_DNA"/>
</dbReference>
<evidence type="ECO:0000313" key="26">
    <source>
        <dbReference type="Proteomes" id="UP000589373"/>
    </source>
</evidence>
<keyword evidence="12 17" id="KW-0573">Peptidoglycan synthesis</keyword>
<evidence type="ECO:0000256" key="5">
    <source>
        <dbReference type="ARBA" id="ARBA00012212"/>
    </source>
</evidence>
<keyword evidence="10 17" id="KW-0067">ATP-binding</keyword>
<evidence type="ECO:0000256" key="13">
    <source>
        <dbReference type="ARBA" id="ARBA00023316"/>
    </source>
</evidence>
<evidence type="ECO:0000313" key="22">
    <source>
        <dbReference type="EMBL" id="NLD30889.1"/>
    </source>
</evidence>
<keyword evidence="8 17" id="KW-0436">Ligase</keyword>
<evidence type="ECO:0000256" key="18">
    <source>
        <dbReference type="RuleBase" id="RU003664"/>
    </source>
</evidence>
<evidence type="ECO:0000259" key="20">
    <source>
        <dbReference type="Pfam" id="PF08245"/>
    </source>
</evidence>
<dbReference type="Proteomes" id="UP000195947">
    <property type="component" value="Unassembled WGS sequence"/>
</dbReference>
<dbReference type="GO" id="GO:0009252">
    <property type="term" value="P:peptidoglycan biosynthetic process"/>
    <property type="evidence" value="ECO:0007669"/>
    <property type="project" value="UniProtKB-UniRule"/>
</dbReference>
<dbReference type="InterPro" id="IPR036615">
    <property type="entry name" value="Mur_ligase_C_dom_sf"/>
</dbReference>
<dbReference type="InterPro" id="IPR013221">
    <property type="entry name" value="Mur_ligase_cen"/>
</dbReference>
<evidence type="ECO:0000313" key="25">
    <source>
        <dbReference type="Proteomes" id="UP000199686"/>
    </source>
</evidence>
<dbReference type="Gene3D" id="3.90.190.20">
    <property type="entry name" value="Mur ligase, C-terminal domain"/>
    <property type="match status" value="1"/>
</dbReference>
<dbReference type="SUPFAM" id="SSF51984">
    <property type="entry name" value="MurCD N-terminal domain"/>
    <property type="match status" value="1"/>
</dbReference>
<comment type="function">
    <text evidence="1 17 18">Cell wall formation. Catalyzes the addition of glutamate to the nucleotide precursor UDP-N-acetylmuramoyl-L-alanine (UMA).</text>
</comment>
<evidence type="ECO:0000256" key="14">
    <source>
        <dbReference type="ARBA" id="ARBA00030398"/>
    </source>
</evidence>
<evidence type="ECO:0000256" key="3">
    <source>
        <dbReference type="ARBA" id="ARBA00004752"/>
    </source>
</evidence>
<dbReference type="Pfam" id="PF21799">
    <property type="entry name" value="MurD-like_N"/>
    <property type="match status" value="1"/>
</dbReference>
<evidence type="ECO:0000256" key="15">
    <source>
        <dbReference type="ARBA" id="ARBA00032324"/>
    </source>
</evidence>
<dbReference type="OrthoDB" id="9809796at2"/>
<dbReference type="NCBIfam" id="TIGR01087">
    <property type="entry name" value="murD"/>
    <property type="match status" value="1"/>
</dbReference>
<dbReference type="InterPro" id="IPR004101">
    <property type="entry name" value="Mur_ligase_C"/>
</dbReference>
<evidence type="ECO:0000256" key="6">
    <source>
        <dbReference type="ARBA" id="ARBA00015655"/>
    </source>
</evidence>
<reference evidence="21 24" key="1">
    <citation type="submission" date="2016-02" db="EMBL/GenBank/DDBJ databases">
        <authorList>
            <person name="Strepis N."/>
        </authorList>
    </citation>
    <scope>NUCLEOTIDE SEQUENCE [LARGE SCALE GENOMIC DNA]</scope>
    <source>
        <strain evidence="21">Trichococcus flocculiformis</strain>
    </source>
</reference>
<comment type="catalytic activity">
    <reaction evidence="16 17 18">
        <text>UDP-N-acetyl-alpha-D-muramoyl-L-alanine + D-glutamate + ATP = UDP-N-acetyl-alpha-D-muramoyl-L-alanyl-D-glutamate + ADP + phosphate + H(+)</text>
        <dbReference type="Rhea" id="RHEA:16429"/>
        <dbReference type="ChEBI" id="CHEBI:15378"/>
        <dbReference type="ChEBI" id="CHEBI:29986"/>
        <dbReference type="ChEBI" id="CHEBI:30616"/>
        <dbReference type="ChEBI" id="CHEBI:43474"/>
        <dbReference type="ChEBI" id="CHEBI:83898"/>
        <dbReference type="ChEBI" id="CHEBI:83900"/>
        <dbReference type="ChEBI" id="CHEBI:456216"/>
        <dbReference type="EC" id="6.3.2.9"/>
    </reaction>
</comment>
<evidence type="ECO:0000256" key="2">
    <source>
        <dbReference type="ARBA" id="ARBA00004496"/>
    </source>
</evidence>
<dbReference type="Proteomes" id="UP000589373">
    <property type="component" value="Unassembled WGS sequence"/>
</dbReference>
<keyword evidence="9 17" id="KW-0547">Nucleotide-binding</keyword>
<dbReference type="Gene3D" id="3.40.50.720">
    <property type="entry name" value="NAD(P)-binding Rossmann-like Domain"/>
    <property type="match status" value="1"/>
</dbReference>
<keyword evidence="7 17" id="KW-0963">Cytoplasm</keyword>
<comment type="pathway">
    <text evidence="3 17 18">Cell wall biogenesis; peptidoglycan biosynthesis.</text>
</comment>
<evidence type="ECO:0000256" key="10">
    <source>
        <dbReference type="ARBA" id="ARBA00022840"/>
    </source>
</evidence>
<evidence type="ECO:0000256" key="4">
    <source>
        <dbReference type="ARBA" id="ARBA00010416"/>
    </source>
</evidence>
<evidence type="ECO:0000256" key="7">
    <source>
        <dbReference type="ARBA" id="ARBA00022490"/>
    </source>
</evidence>
<dbReference type="UniPathway" id="UPA00219"/>
<evidence type="ECO:0000256" key="9">
    <source>
        <dbReference type="ARBA" id="ARBA00022741"/>
    </source>
</evidence>
<dbReference type="Proteomes" id="UP000199686">
    <property type="component" value="Unassembled WGS sequence"/>
</dbReference>
<dbReference type="EMBL" id="FJMZ01000004">
    <property type="protein sequence ID" value="CZQ85629.1"/>
    <property type="molecule type" value="Genomic_DNA"/>
</dbReference>
<keyword evidence="11 17" id="KW-0133">Cell shape</keyword>
<accession>A0A143YC41</accession>
<dbReference type="GO" id="GO:0071555">
    <property type="term" value="P:cell wall organization"/>
    <property type="evidence" value="ECO:0007669"/>
    <property type="project" value="UniProtKB-KW"/>
</dbReference>
<dbReference type="InterPro" id="IPR036565">
    <property type="entry name" value="Mur-like_cat_sf"/>
</dbReference>
<evidence type="ECO:0000313" key="21">
    <source>
        <dbReference type="EMBL" id="CZQ85629.1"/>
    </source>
</evidence>
<dbReference type="SUPFAM" id="SSF53244">
    <property type="entry name" value="MurD-like peptide ligases, peptide-binding domain"/>
    <property type="match status" value="1"/>
</dbReference>
<sequence length="462" mass="50281">MRTNNRFENKKVLVLGLALSGMNAAKLLLELGAMVTVNDAKELNDNPDAKELISSGIKVIAGSHPIELLDESFSFMVKNPGIPYNNPMVKRALELGIPVLTEVELAAEILEGRLIGVTGTNGKTTTTTMITDLLNAGRKIGKAYKAGNIGVPASAVARVATADDDVVMELSSFQLMGIEAMRPAIAVITNITEAHLDYHGDRKEYVKAKWRITENQTADDYLVLNWDQEELREMSQLSKAQIVPFSRTQVLEDGAYASEGSLYFKGEKVMAISDLRVPGEHNIENALAAIAVAKLSGVANEAIISAFHLFYGVEHRIQFVAELNGRKFYNDSKATNILATKTALSSFRTPVVLLAGGLDRGNTFDELIPFLENVKTLIVFGETAEKLKDAGEKAGIEEIVVTDNVATAVPISYQYSEEGDTVLLSPACASWDQYKNFEVRGKTFTDAVHSLVKATSEEEGSF</sequence>
<evidence type="ECO:0000256" key="12">
    <source>
        <dbReference type="ARBA" id="ARBA00022984"/>
    </source>
</evidence>
<dbReference type="Pfam" id="PF08245">
    <property type="entry name" value="Mur_ligase_M"/>
    <property type="match status" value="1"/>
</dbReference>
<dbReference type="SUPFAM" id="SSF53623">
    <property type="entry name" value="MurD-like peptide ligases, catalytic domain"/>
    <property type="match status" value="1"/>
</dbReference>
<dbReference type="GO" id="GO:0008360">
    <property type="term" value="P:regulation of cell shape"/>
    <property type="evidence" value="ECO:0007669"/>
    <property type="project" value="UniProtKB-KW"/>
</dbReference>
<evidence type="ECO:0000256" key="17">
    <source>
        <dbReference type="HAMAP-Rule" id="MF_00639"/>
    </source>
</evidence>
<gene>
    <name evidence="17" type="primary">murD</name>
    <name evidence="22" type="ORF">GX662_01315</name>
    <name evidence="23" type="ORF">SAMN04488507_100417</name>
    <name evidence="21" type="ORF">TFLO_676</name>
</gene>
<feature type="domain" description="Mur ligase central" evidence="20">
    <location>
        <begin position="117"/>
        <end position="293"/>
    </location>
</feature>
<evidence type="ECO:0000313" key="23">
    <source>
        <dbReference type="EMBL" id="SFH57660.1"/>
    </source>
</evidence>
<proteinExistence type="inferred from homology"/>
<keyword evidence="17 18" id="KW-0131">Cell cycle</keyword>
<dbReference type="RefSeq" id="WP_086988346.1">
    <property type="nucleotide sequence ID" value="NZ_FJMZ01000004.1"/>
</dbReference>
<reference evidence="23 25" key="2">
    <citation type="submission" date="2016-10" db="EMBL/GenBank/DDBJ databases">
        <authorList>
            <person name="Varghese N."/>
            <person name="Submissions S."/>
        </authorList>
    </citation>
    <scope>NUCLEOTIDE SEQUENCE [LARGE SCALE GENOMIC DNA]</scope>
    <source>
        <strain evidence="23 25">DSM 2094</strain>
    </source>
</reference>
<dbReference type="Gene3D" id="3.40.1190.10">
    <property type="entry name" value="Mur-like, catalytic domain"/>
    <property type="match status" value="1"/>
</dbReference>
<dbReference type="HAMAP" id="MF_00639">
    <property type="entry name" value="MurD"/>
    <property type="match status" value="1"/>
</dbReference>
<dbReference type="AlphaFoldDB" id="A0A143YC41"/>
<dbReference type="PANTHER" id="PTHR43692:SF1">
    <property type="entry name" value="UDP-N-ACETYLMURAMOYLALANINE--D-GLUTAMATE LIGASE"/>
    <property type="match status" value="1"/>
</dbReference>
<dbReference type="EC" id="6.3.2.9" evidence="5 17"/>
<evidence type="ECO:0000313" key="24">
    <source>
        <dbReference type="Proteomes" id="UP000195947"/>
    </source>
</evidence>